<dbReference type="EMBL" id="MNBE01000742">
    <property type="protein sequence ID" value="OKO92234.1"/>
    <property type="molecule type" value="Genomic_DNA"/>
</dbReference>
<dbReference type="AlphaFoldDB" id="A0A1Q5SW67"/>
<sequence>MPIRKALLSLLAKVPLLKGMNQPSLQQSSINDSREDLEASSRKIGYSKEGLDAKYKWIREHKAAIRVGKQLVQHEMHIVAQLLYIENLADEKGSLTPSHEDQILKYEAELKQINHEYMEYRERINELESYKPLGHMASQHLHLYGHRAYSQAWNMEAYWCRVRRGCCAGDCGCCERSFRTIRDRKGGMRQMHCLRGCSCCQRHRGEFQVSTSSAGRDSHSSGERSMTPEGCCP</sequence>
<gene>
    <name evidence="3" type="ORF">PENSUB_12796</name>
</gene>
<evidence type="ECO:0000256" key="1">
    <source>
        <dbReference type="SAM" id="Coils"/>
    </source>
</evidence>
<name>A0A1Q5SW67_9EURO</name>
<keyword evidence="1" id="KW-0175">Coiled coil</keyword>
<accession>A0A1Q5SW67</accession>
<dbReference type="Proteomes" id="UP000186955">
    <property type="component" value="Unassembled WGS sequence"/>
</dbReference>
<protein>
    <submittedName>
        <fullName evidence="3">Uncharacterized protein</fullName>
    </submittedName>
</protein>
<feature type="region of interest" description="Disordered" evidence="2">
    <location>
        <begin position="210"/>
        <end position="233"/>
    </location>
</feature>
<comment type="caution">
    <text evidence="3">The sequence shown here is derived from an EMBL/GenBank/DDBJ whole genome shotgun (WGS) entry which is preliminary data.</text>
</comment>
<keyword evidence="4" id="KW-1185">Reference proteome</keyword>
<evidence type="ECO:0000313" key="3">
    <source>
        <dbReference type="EMBL" id="OKO92234.1"/>
    </source>
</evidence>
<evidence type="ECO:0000256" key="2">
    <source>
        <dbReference type="SAM" id="MobiDB-lite"/>
    </source>
</evidence>
<dbReference type="STRING" id="1316194.A0A1Q5SW67"/>
<proteinExistence type="predicted"/>
<reference evidence="3 4" key="1">
    <citation type="submission" date="2016-10" db="EMBL/GenBank/DDBJ databases">
        <title>Genome sequence of the ascomycete fungus Penicillium subrubescens.</title>
        <authorList>
            <person name="De Vries R.P."/>
            <person name="Peng M."/>
            <person name="Dilokpimol A."/>
            <person name="Hilden K."/>
            <person name="Makela M.R."/>
            <person name="Grigoriev I."/>
            <person name="Riley R."/>
            <person name="Granchi Z."/>
        </authorList>
    </citation>
    <scope>NUCLEOTIDE SEQUENCE [LARGE SCALE GENOMIC DNA]</scope>
    <source>
        <strain evidence="3 4">CBS 132785</strain>
    </source>
</reference>
<feature type="coiled-coil region" evidence="1">
    <location>
        <begin position="103"/>
        <end position="130"/>
    </location>
</feature>
<evidence type="ECO:0000313" key="4">
    <source>
        <dbReference type="Proteomes" id="UP000186955"/>
    </source>
</evidence>
<organism evidence="3 4">
    <name type="scientific">Penicillium subrubescens</name>
    <dbReference type="NCBI Taxonomy" id="1316194"/>
    <lineage>
        <taxon>Eukaryota</taxon>
        <taxon>Fungi</taxon>
        <taxon>Dikarya</taxon>
        <taxon>Ascomycota</taxon>
        <taxon>Pezizomycotina</taxon>
        <taxon>Eurotiomycetes</taxon>
        <taxon>Eurotiomycetidae</taxon>
        <taxon>Eurotiales</taxon>
        <taxon>Aspergillaceae</taxon>
        <taxon>Penicillium</taxon>
    </lineage>
</organism>